<evidence type="ECO:0000256" key="4">
    <source>
        <dbReference type="SAM" id="Coils"/>
    </source>
</evidence>
<dbReference type="InterPro" id="IPR052021">
    <property type="entry name" value="Type-I_RS_S_subunit"/>
</dbReference>
<sequence>MSWEEKVLGQISINIQTGPFGSQLHQSDYSEVGTPVVMPKDLINGKISEESIARVSKEHVERLSRHKIEVGDILYSRRGDVGRCAFTTEREKDWLCGTGCLRVTVDKEQANPRFVFFQLQKPETIGWVVNHAVGATMLNLNTSILNDVPITVPDIETQDKIVSILSAYDDLIENNQKQIKLLEEAAQRLYKEWFVDLHFPGYEDVKVVDGVPEGWRNVPLRNMISFDIGGGWGEENIKDNSDKPAYVIRGTDLHGITHGEMLSIPFRFHTKSNLASRMLQDGDIVFEVSGGSKTEGVARTLLIRQEMLEVYGSPVMCASFCKLVRVSELLYSQYLYDTFQYLRSSGKTTEFDKKSASSIVNYRWKDFLSQQKIFVPPSSVMEIYNSLAENYYYQVINLSKQIECLRNARDRLLPKLMSREIEV</sequence>
<keyword evidence="2" id="KW-0680">Restriction system</keyword>
<dbReference type="Gene3D" id="3.90.220.20">
    <property type="entry name" value="DNA methylase specificity domains"/>
    <property type="match status" value="2"/>
</dbReference>
<feature type="coiled-coil region" evidence="4">
    <location>
        <begin position="165"/>
        <end position="192"/>
    </location>
</feature>
<protein>
    <submittedName>
        <fullName evidence="6">Type I restriction enzyme, S subunit</fullName>
    </submittedName>
</protein>
<name>A0A1I0CLC4_9FIRM</name>
<dbReference type="Gene3D" id="1.10.287.1120">
    <property type="entry name" value="Bipartite methylase S protein"/>
    <property type="match status" value="1"/>
</dbReference>
<dbReference type="AlphaFoldDB" id="A0A1I0CLC4"/>
<evidence type="ECO:0000313" key="7">
    <source>
        <dbReference type="Proteomes" id="UP000199800"/>
    </source>
</evidence>
<dbReference type="SUPFAM" id="SSF116734">
    <property type="entry name" value="DNA methylase specificity domain"/>
    <property type="match status" value="2"/>
</dbReference>
<proteinExistence type="inferred from homology"/>
<dbReference type="InterPro" id="IPR000055">
    <property type="entry name" value="Restrct_endonuc_typeI_TRD"/>
</dbReference>
<dbReference type="PANTHER" id="PTHR30408:SF13">
    <property type="entry name" value="TYPE I RESTRICTION ENZYME HINDI SPECIFICITY SUBUNIT"/>
    <property type="match status" value="1"/>
</dbReference>
<evidence type="ECO:0000256" key="1">
    <source>
        <dbReference type="ARBA" id="ARBA00010923"/>
    </source>
</evidence>
<dbReference type="Proteomes" id="UP000199800">
    <property type="component" value="Unassembled WGS sequence"/>
</dbReference>
<feature type="domain" description="Type I restriction modification DNA specificity" evidence="5">
    <location>
        <begin position="3"/>
        <end position="183"/>
    </location>
</feature>
<dbReference type="STRING" id="29364.SAMN04487772_11070"/>
<reference evidence="6 7" key="1">
    <citation type="submission" date="2016-10" db="EMBL/GenBank/DDBJ databases">
        <authorList>
            <person name="de Groot N.N."/>
        </authorList>
    </citation>
    <scope>NUCLEOTIDE SEQUENCE [LARGE SCALE GENOMIC DNA]</scope>
    <source>
        <strain evidence="6 7">DSM 1801</strain>
    </source>
</reference>
<dbReference type="OrthoDB" id="9811611at2"/>
<dbReference type="GO" id="GO:0009307">
    <property type="term" value="P:DNA restriction-modification system"/>
    <property type="evidence" value="ECO:0007669"/>
    <property type="project" value="UniProtKB-KW"/>
</dbReference>
<dbReference type="RefSeq" id="WP_092477795.1">
    <property type="nucleotide sequence ID" value="NZ_FOHN01000010.1"/>
</dbReference>
<evidence type="ECO:0000256" key="2">
    <source>
        <dbReference type="ARBA" id="ARBA00022747"/>
    </source>
</evidence>
<comment type="similarity">
    <text evidence="1">Belongs to the type-I restriction system S methylase family.</text>
</comment>
<evidence type="ECO:0000313" key="6">
    <source>
        <dbReference type="EMBL" id="SET20362.1"/>
    </source>
</evidence>
<dbReference type="GO" id="GO:0003677">
    <property type="term" value="F:DNA binding"/>
    <property type="evidence" value="ECO:0007669"/>
    <property type="project" value="UniProtKB-KW"/>
</dbReference>
<keyword evidence="3" id="KW-0238">DNA-binding</keyword>
<accession>A0A1I0CLC4</accession>
<keyword evidence="7" id="KW-1185">Reference proteome</keyword>
<dbReference type="EMBL" id="FOHN01000010">
    <property type="protein sequence ID" value="SET20362.1"/>
    <property type="molecule type" value="Genomic_DNA"/>
</dbReference>
<organism evidence="6 7">
    <name type="scientific">[Clostridium] polysaccharolyticum</name>
    <dbReference type="NCBI Taxonomy" id="29364"/>
    <lineage>
        <taxon>Bacteria</taxon>
        <taxon>Bacillati</taxon>
        <taxon>Bacillota</taxon>
        <taxon>Clostridia</taxon>
        <taxon>Lachnospirales</taxon>
        <taxon>Lachnospiraceae</taxon>
    </lineage>
</organism>
<evidence type="ECO:0000256" key="3">
    <source>
        <dbReference type="ARBA" id="ARBA00023125"/>
    </source>
</evidence>
<dbReference type="PANTHER" id="PTHR30408">
    <property type="entry name" value="TYPE-1 RESTRICTION ENZYME ECOKI SPECIFICITY PROTEIN"/>
    <property type="match status" value="1"/>
</dbReference>
<gene>
    <name evidence="6" type="ORF">SAMN04487772_11070</name>
</gene>
<dbReference type="InterPro" id="IPR044946">
    <property type="entry name" value="Restrct_endonuc_typeI_TRD_sf"/>
</dbReference>
<evidence type="ECO:0000259" key="5">
    <source>
        <dbReference type="Pfam" id="PF01420"/>
    </source>
</evidence>
<dbReference type="Pfam" id="PF01420">
    <property type="entry name" value="Methylase_S"/>
    <property type="match status" value="1"/>
</dbReference>
<keyword evidence="4" id="KW-0175">Coiled coil</keyword>